<keyword evidence="1" id="KW-1133">Transmembrane helix</keyword>
<evidence type="ECO:0000313" key="3">
    <source>
        <dbReference type="Proteomes" id="UP000541154"/>
    </source>
</evidence>
<evidence type="ECO:0000313" key="2">
    <source>
        <dbReference type="EMBL" id="KAF5861178.1"/>
    </source>
</evidence>
<dbReference type="AlphaFoldDB" id="A0A8H6A8A4"/>
<comment type="caution">
    <text evidence="2">The sequence shown here is derived from an EMBL/GenBank/DDBJ whole genome shotgun (WGS) entry which is preliminary data.</text>
</comment>
<protein>
    <submittedName>
        <fullName evidence="2">Uncharacterized protein</fullName>
    </submittedName>
</protein>
<keyword evidence="1" id="KW-0472">Membrane</keyword>
<name>A0A8H6A8A4_PETAA</name>
<proteinExistence type="predicted"/>
<keyword evidence="3" id="KW-1185">Reference proteome</keyword>
<gene>
    <name evidence="2" type="ORF">ETB97_000552</name>
</gene>
<dbReference type="EMBL" id="SPNV01000107">
    <property type="protein sequence ID" value="KAF5861178.1"/>
    <property type="molecule type" value="Genomic_DNA"/>
</dbReference>
<keyword evidence="1" id="KW-0812">Transmembrane</keyword>
<evidence type="ECO:0000256" key="1">
    <source>
        <dbReference type="SAM" id="Phobius"/>
    </source>
</evidence>
<sequence length="261" mass="29189">MFRNPRESAPNPAVSEPLRALHPLPVIAWGPLALAYLGVPIVVGTHMFAVRDEDYKAAAQMLLNSGFRLTTPSRGPPDEVLNTLPDPEAVLEEINSGYRYLDRSSKTFDYPAHLPEREEQLVLMPNSFCRLGIDLSTISMWSKTTDCDVYGNMLYPSERILLESFVKAAVDDDSLSSEGGGYSDITSWGELLRSWVSMMVGYLGIGKDTIDFSSDKRAMDWYSRNFGRIYEEKNGPIDRRVTKRIGSGKEMAYDMAGTPIE</sequence>
<reference evidence="2 3" key="1">
    <citation type="submission" date="2019-04" db="EMBL/GenBank/DDBJ databases">
        <title>Aspergillus burnettii sp. nov., novel species from soil in southeast Queensland.</title>
        <authorList>
            <person name="Gilchrist C.L.M."/>
            <person name="Pitt J.I."/>
            <person name="Lange L."/>
            <person name="Lacey H.J."/>
            <person name="Vuong D."/>
            <person name="Midgley D.J."/>
            <person name="Greenfield P."/>
            <person name="Bradbury M."/>
            <person name="Lacey E."/>
            <person name="Busk P.K."/>
            <person name="Pilgaard B."/>
            <person name="Chooi Y.H."/>
            <person name="Piggott A.M."/>
        </authorList>
    </citation>
    <scope>NUCLEOTIDE SEQUENCE [LARGE SCALE GENOMIC DNA]</scope>
    <source>
        <strain evidence="2 3">FRR 5400</strain>
    </source>
</reference>
<feature type="transmembrane region" description="Helical" evidence="1">
    <location>
        <begin position="26"/>
        <end position="50"/>
    </location>
</feature>
<organism evidence="2 3">
    <name type="scientific">Petromyces alliaceus</name>
    <name type="common">Aspergillus alliaceus</name>
    <dbReference type="NCBI Taxonomy" id="209559"/>
    <lineage>
        <taxon>Eukaryota</taxon>
        <taxon>Fungi</taxon>
        <taxon>Dikarya</taxon>
        <taxon>Ascomycota</taxon>
        <taxon>Pezizomycotina</taxon>
        <taxon>Eurotiomycetes</taxon>
        <taxon>Eurotiomycetidae</taxon>
        <taxon>Eurotiales</taxon>
        <taxon>Aspergillaceae</taxon>
        <taxon>Aspergillus</taxon>
        <taxon>Aspergillus subgen. Circumdati</taxon>
    </lineage>
</organism>
<dbReference type="Proteomes" id="UP000541154">
    <property type="component" value="Unassembled WGS sequence"/>
</dbReference>
<accession>A0A8H6A8A4</accession>